<gene>
    <name evidence="2" type="ORF">EDS130_LOCUS46292</name>
</gene>
<comment type="caution">
    <text evidence="2">The sequence shown here is derived from an EMBL/GenBank/DDBJ whole genome shotgun (WGS) entry which is preliminary data.</text>
</comment>
<feature type="compositionally biased region" description="Polar residues" evidence="1">
    <location>
        <begin position="136"/>
        <end position="150"/>
    </location>
</feature>
<feature type="region of interest" description="Disordered" evidence="1">
    <location>
        <begin position="77"/>
        <end position="152"/>
    </location>
</feature>
<proteinExistence type="predicted"/>
<feature type="non-terminal residue" evidence="2">
    <location>
        <position position="1"/>
    </location>
</feature>
<accession>A0A815XCK0</accession>
<name>A0A815XCK0_ADIRI</name>
<evidence type="ECO:0000256" key="1">
    <source>
        <dbReference type="SAM" id="MobiDB-lite"/>
    </source>
</evidence>
<dbReference type="Proteomes" id="UP000663852">
    <property type="component" value="Unassembled WGS sequence"/>
</dbReference>
<reference evidence="2" key="1">
    <citation type="submission" date="2021-02" db="EMBL/GenBank/DDBJ databases">
        <authorList>
            <person name="Nowell W R."/>
        </authorList>
    </citation>
    <scope>NUCLEOTIDE SEQUENCE</scope>
</reference>
<protein>
    <submittedName>
        <fullName evidence="2">Uncharacterized protein</fullName>
    </submittedName>
</protein>
<evidence type="ECO:0000313" key="3">
    <source>
        <dbReference type="Proteomes" id="UP000663852"/>
    </source>
</evidence>
<evidence type="ECO:0000313" key="2">
    <source>
        <dbReference type="EMBL" id="CAF1555804.1"/>
    </source>
</evidence>
<organism evidence="2 3">
    <name type="scientific">Adineta ricciae</name>
    <name type="common">Rotifer</name>
    <dbReference type="NCBI Taxonomy" id="249248"/>
    <lineage>
        <taxon>Eukaryota</taxon>
        <taxon>Metazoa</taxon>
        <taxon>Spiralia</taxon>
        <taxon>Gnathifera</taxon>
        <taxon>Rotifera</taxon>
        <taxon>Eurotatoria</taxon>
        <taxon>Bdelloidea</taxon>
        <taxon>Adinetida</taxon>
        <taxon>Adinetidae</taxon>
        <taxon>Adineta</taxon>
    </lineage>
</organism>
<sequence length="261" mass="29722">MEWYDNIFDIMDDGDDTSEYTSEELNRYYSSGQFQLNPNDWDEEEQIEEINEHTAQLFSDEHTFSSKLISAAPVVPGQLESKEEEEEEVLSQKFSQLSTDDELELSEDNVLSGKKRRRQTSMSPDIIPKKIKLSSDDSNNETTGGQSTNDEFQESFDNIPAYLLLTNPSFIDVVQKILNAANSISANDLQIIAVLMHHIAALRMQKYITHLYLRAGTGKLSDPNSDLLEIDRRVWLTQVKSVMLAKRAQSKITTAMEITED</sequence>
<dbReference type="AlphaFoldDB" id="A0A815XCK0"/>
<dbReference type="EMBL" id="CAJNOJ010001897">
    <property type="protein sequence ID" value="CAF1555804.1"/>
    <property type="molecule type" value="Genomic_DNA"/>
</dbReference>